<dbReference type="AlphaFoldDB" id="A0A6B0SCG7"/>
<comment type="caution">
    <text evidence="2">The sequence shown here is derived from an EMBL/GenBank/DDBJ whole genome shotgun (WGS) entry which is preliminary data.</text>
</comment>
<name>A0A6B0SCG7_9CETA</name>
<feature type="region of interest" description="Disordered" evidence="1">
    <location>
        <begin position="140"/>
        <end position="197"/>
    </location>
</feature>
<protein>
    <submittedName>
        <fullName evidence="2">Uncharacterized protein</fullName>
    </submittedName>
</protein>
<evidence type="ECO:0000313" key="3">
    <source>
        <dbReference type="Proteomes" id="UP000322234"/>
    </source>
</evidence>
<feature type="compositionally biased region" description="Polar residues" evidence="1">
    <location>
        <begin position="147"/>
        <end position="158"/>
    </location>
</feature>
<sequence length="197" mass="21444">MPGARGPATAPCVLPIRAPPTLKFLATLFLPLGYGSTTQDGEGARWDTWVTGRRGSHVDWPTLTRSADRTSWYKARAATLGLLLLTNLQGSMLALSSITFGLDKEGGQPRESRKTGKAPEQIYKGQVLFLLYRRKAEVKKTTEHTKNTSQCVQKSSPETGFPGATPEREDHDEQSSPGFPALGFAVAQTENHYPSNG</sequence>
<proteinExistence type="predicted"/>
<evidence type="ECO:0000256" key="1">
    <source>
        <dbReference type="SAM" id="MobiDB-lite"/>
    </source>
</evidence>
<organism evidence="2 3">
    <name type="scientific">Bos mutus</name>
    <name type="common">wild yak</name>
    <dbReference type="NCBI Taxonomy" id="72004"/>
    <lineage>
        <taxon>Eukaryota</taxon>
        <taxon>Metazoa</taxon>
        <taxon>Chordata</taxon>
        <taxon>Craniata</taxon>
        <taxon>Vertebrata</taxon>
        <taxon>Euteleostomi</taxon>
        <taxon>Mammalia</taxon>
        <taxon>Eutheria</taxon>
        <taxon>Laurasiatheria</taxon>
        <taxon>Artiodactyla</taxon>
        <taxon>Ruminantia</taxon>
        <taxon>Pecora</taxon>
        <taxon>Bovidae</taxon>
        <taxon>Bovinae</taxon>
        <taxon>Bos</taxon>
    </lineage>
</organism>
<feature type="compositionally biased region" description="Polar residues" evidence="1">
    <location>
        <begin position="188"/>
        <end position="197"/>
    </location>
</feature>
<dbReference type="Proteomes" id="UP000322234">
    <property type="component" value="Unassembled WGS sequence"/>
</dbReference>
<dbReference type="EMBL" id="VBQZ03000169">
    <property type="protein sequence ID" value="MXQ96673.1"/>
    <property type="molecule type" value="Genomic_DNA"/>
</dbReference>
<evidence type="ECO:0000313" key="2">
    <source>
        <dbReference type="EMBL" id="MXQ96673.1"/>
    </source>
</evidence>
<keyword evidence="3" id="KW-1185">Reference proteome</keyword>
<reference evidence="2" key="1">
    <citation type="submission" date="2019-10" db="EMBL/GenBank/DDBJ databases">
        <title>The sequence and de novo assembly of the wild yak genome.</title>
        <authorList>
            <person name="Liu Y."/>
        </authorList>
    </citation>
    <scope>NUCLEOTIDE SEQUENCE [LARGE SCALE GENOMIC DNA]</scope>
    <source>
        <strain evidence="2">WY2019</strain>
    </source>
</reference>
<accession>A0A6B0SCG7</accession>
<gene>
    <name evidence="2" type="ORF">E5288_WYG020492</name>
</gene>